<name>A0A7I8K0N4_SPIIN</name>
<dbReference type="Pfam" id="PF13976">
    <property type="entry name" value="gag_pre-integrs"/>
    <property type="match status" value="1"/>
</dbReference>
<evidence type="ECO:0000313" key="6">
    <source>
        <dbReference type="Proteomes" id="UP000663760"/>
    </source>
</evidence>
<dbReference type="InterPro" id="IPR036875">
    <property type="entry name" value="Znf_CCHC_sf"/>
</dbReference>
<dbReference type="InterPro" id="IPR001584">
    <property type="entry name" value="Integrase_cat-core"/>
</dbReference>
<sequence length="444" mass="49047">MQVVEKIRSVPQRFRQIVVAITMLLDVSTLTVADLTGRHKAAEDAFEEPPSAMHHDGKLYLTEEEWDARRRKRDDEKTGGGGSSSVTHRGRHGRGRGRGRGSDKGSSSGGLTGNSGRPRGDECRRCGKLGHWARECRSKPKKEQAHVVQNEEEASLLLVKSTTAISTAPPPTSTPPRFAKTPQAEDRLRRASPPPPGAKGVPVNGGTAKEEKKPGAQTQIHLREEKVFAHLEEEELRDEEAWVVDAGATNHMSGSRTVFTELDTKVLGTLVRQVCLEARAVEEAWKWHAHLGHVNMTALRKMAREELVRGLPAVGQVDQLCEACLAGKQKRSPFPQQGEYRARRVLELVHSDLCGPIAPETPNGSKYFLLLVDDRSRYMWVAMLPSKDRAAVAIKEIKARAEGESRLKLGALRTDRGGEFTSHEFAEYCAGEGIHRQHTAPYSP</sequence>
<dbReference type="InterPro" id="IPR036397">
    <property type="entry name" value="RNaseH_sf"/>
</dbReference>
<dbReference type="GO" id="GO:0008270">
    <property type="term" value="F:zinc ion binding"/>
    <property type="evidence" value="ECO:0007669"/>
    <property type="project" value="UniProtKB-KW"/>
</dbReference>
<feature type="compositionally biased region" description="Basic residues" evidence="2">
    <location>
        <begin position="88"/>
        <end position="99"/>
    </location>
</feature>
<gene>
    <name evidence="5" type="ORF">SI8410_02001939</name>
</gene>
<evidence type="ECO:0000313" key="5">
    <source>
        <dbReference type="EMBL" id="CAA7390458.1"/>
    </source>
</evidence>
<dbReference type="PANTHER" id="PTHR42648">
    <property type="entry name" value="TRANSPOSASE, PUTATIVE-RELATED"/>
    <property type="match status" value="1"/>
</dbReference>
<accession>A0A7I8K0N4</accession>
<keyword evidence="6" id="KW-1185">Reference proteome</keyword>
<evidence type="ECO:0000259" key="3">
    <source>
        <dbReference type="PROSITE" id="PS50158"/>
    </source>
</evidence>
<feature type="domain" description="CCHC-type" evidence="3">
    <location>
        <begin position="123"/>
        <end position="138"/>
    </location>
</feature>
<dbReference type="GO" id="GO:0015074">
    <property type="term" value="P:DNA integration"/>
    <property type="evidence" value="ECO:0007669"/>
    <property type="project" value="InterPro"/>
</dbReference>
<dbReference type="Gene3D" id="4.10.60.10">
    <property type="entry name" value="Zinc finger, CCHC-type"/>
    <property type="match status" value="1"/>
</dbReference>
<dbReference type="Pfam" id="PF00098">
    <property type="entry name" value="zf-CCHC"/>
    <property type="match status" value="1"/>
</dbReference>
<dbReference type="PROSITE" id="PS50994">
    <property type="entry name" value="INTEGRASE"/>
    <property type="match status" value="1"/>
</dbReference>
<dbReference type="InterPro" id="IPR025724">
    <property type="entry name" value="GAG-pre-integrase_dom"/>
</dbReference>
<dbReference type="GO" id="GO:0003676">
    <property type="term" value="F:nucleic acid binding"/>
    <property type="evidence" value="ECO:0007669"/>
    <property type="project" value="InterPro"/>
</dbReference>
<keyword evidence="1" id="KW-0863">Zinc-finger</keyword>
<dbReference type="Gene3D" id="3.30.420.10">
    <property type="entry name" value="Ribonuclease H-like superfamily/Ribonuclease H"/>
    <property type="match status" value="1"/>
</dbReference>
<dbReference type="InterPro" id="IPR039537">
    <property type="entry name" value="Retrotran_Ty1/copia-like"/>
</dbReference>
<dbReference type="SUPFAM" id="SSF53098">
    <property type="entry name" value="Ribonuclease H-like"/>
    <property type="match status" value="1"/>
</dbReference>
<dbReference type="PROSITE" id="PS50158">
    <property type="entry name" value="ZF_CCHC"/>
    <property type="match status" value="1"/>
</dbReference>
<dbReference type="InterPro" id="IPR012337">
    <property type="entry name" value="RNaseH-like_sf"/>
</dbReference>
<feature type="region of interest" description="Disordered" evidence="2">
    <location>
        <begin position="165"/>
        <end position="217"/>
    </location>
</feature>
<feature type="region of interest" description="Disordered" evidence="2">
    <location>
        <begin position="43"/>
        <end position="123"/>
    </location>
</feature>
<dbReference type="SMART" id="SM00343">
    <property type="entry name" value="ZnF_C2HC"/>
    <property type="match status" value="1"/>
</dbReference>
<reference evidence="5" key="1">
    <citation type="submission" date="2020-02" db="EMBL/GenBank/DDBJ databases">
        <authorList>
            <person name="Scholz U."/>
            <person name="Mascher M."/>
            <person name="Fiebig A."/>
        </authorList>
    </citation>
    <scope>NUCLEOTIDE SEQUENCE</scope>
</reference>
<dbReference type="EMBL" id="LR746265">
    <property type="protein sequence ID" value="CAA7390458.1"/>
    <property type="molecule type" value="Genomic_DNA"/>
</dbReference>
<dbReference type="Pfam" id="PF00665">
    <property type="entry name" value="rve"/>
    <property type="match status" value="1"/>
</dbReference>
<organism evidence="5 6">
    <name type="scientific">Spirodela intermedia</name>
    <name type="common">Intermediate duckweed</name>
    <dbReference type="NCBI Taxonomy" id="51605"/>
    <lineage>
        <taxon>Eukaryota</taxon>
        <taxon>Viridiplantae</taxon>
        <taxon>Streptophyta</taxon>
        <taxon>Embryophyta</taxon>
        <taxon>Tracheophyta</taxon>
        <taxon>Spermatophyta</taxon>
        <taxon>Magnoliopsida</taxon>
        <taxon>Liliopsida</taxon>
        <taxon>Araceae</taxon>
        <taxon>Lemnoideae</taxon>
        <taxon>Spirodela</taxon>
    </lineage>
</organism>
<keyword evidence="1" id="KW-0479">Metal-binding</keyword>
<feature type="domain" description="Integrase catalytic" evidence="4">
    <location>
        <begin position="331"/>
        <end position="444"/>
    </location>
</feature>
<evidence type="ECO:0000259" key="4">
    <source>
        <dbReference type="PROSITE" id="PS50994"/>
    </source>
</evidence>
<dbReference type="PANTHER" id="PTHR42648:SF25">
    <property type="entry name" value="RNA-DIRECTED DNA POLYMERASE"/>
    <property type="match status" value="1"/>
</dbReference>
<keyword evidence="1" id="KW-0862">Zinc</keyword>
<evidence type="ECO:0000256" key="1">
    <source>
        <dbReference type="PROSITE-ProRule" id="PRU00047"/>
    </source>
</evidence>
<dbReference type="SUPFAM" id="SSF57756">
    <property type="entry name" value="Retrovirus zinc finger-like domains"/>
    <property type="match status" value="1"/>
</dbReference>
<protein>
    <submittedName>
        <fullName evidence="5">Uncharacterized protein</fullName>
    </submittedName>
</protein>
<dbReference type="OrthoDB" id="906313at2759"/>
<dbReference type="InterPro" id="IPR001878">
    <property type="entry name" value="Znf_CCHC"/>
</dbReference>
<dbReference type="AlphaFoldDB" id="A0A7I8K0N4"/>
<proteinExistence type="predicted"/>
<evidence type="ECO:0000256" key="2">
    <source>
        <dbReference type="SAM" id="MobiDB-lite"/>
    </source>
</evidence>
<dbReference type="Proteomes" id="UP000663760">
    <property type="component" value="Chromosome 2"/>
</dbReference>